<gene>
    <name evidence="2" type="ORF">G3256_18245</name>
</gene>
<accession>A0A858SYA6</accession>
<organism evidence="2 3">
    <name type="scientific">Roseobacter ponti</name>
    <dbReference type="NCBI Taxonomy" id="1891787"/>
    <lineage>
        <taxon>Bacteria</taxon>
        <taxon>Pseudomonadati</taxon>
        <taxon>Pseudomonadota</taxon>
        <taxon>Alphaproteobacteria</taxon>
        <taxon>Rhodobacterales</taxon>
        <taxon>Roseobacteraceae</taxon>
        <taxon>Roseobacter</taxon>
    </lineage>
</organism>
<reference evidence="2 3" key="1">
    <citation type="submission" date="2020-02" db="EMBL/GenBank/DDBJ databases">
        <title>Genome sequence of Roseobacter ponti.</title>
        <authorList>
            <person name="Hollensteiner J."/>
            <person name="Schneider D."/>
            <person name="Poehlein A."/>
            <person name="Daniel R."/>
        </authorList>
    </citation>
    <scope>NUCLEOTIDE SEQUENCE [LARGE SCALE GENOMIC DNA]</scope>
    <source>
        <strain evidence="2 3">DSM 106830</strain>
    </source>
</reference>
<dbReference type="EMBL" id="CP048788">
    <property type="protein sequence ID" value="QJF52978.1"/>
    <property type="molecule type" value="Genomic_DNA"/>
</dbReference>
<sequence length="163" mass="18073">MKFLLPLILLLIGSGAGVGAGLFLRPAPDEKTADKEPSDASVEEMKDEKSADKKINKEYVKLSNQFVVPIVQENRISSMVVLSLSIEVAEGKGDVIYDTEPRLRDAFLRALFDFSNIGGFDGHFTDNSNLDILRRSLREVGRKTIGKEIVSDVLISEIARQDY</sequence>
<name>A0A858SYA6_9RHOB</name>
<evidence type="ECO:0000313" key="2">
    <source>
        <dbReference type="EMBL" id="QJF52978.1"/>
    </source>
</evidence>
<dbReference type="Proteomes" id="UP000503308">
    <property type="component" value="Chromosome"/>
</dbReference>
<evidence type="ECO:0000313" key="3">
    <source>
        <dbReference type="Proteomes" id="UP000503308"/>
    </source>
</evidence>
<proteinExistence type="predicted"/>
<feature type="region of interest" description="Disordered" evidence="1">
    <location>
        <begin position="29"/>
        <end position="49"/>
    </location>
</feature>
<dbReference type="KEGG" id="rpon:G3256_18245"/>
<keyword evidence="3" id="KW-1185">Reference proteome</keyword>
<evidence type="ECO:0000256" key="1">
    <source>
        <dbReference type="SAM" id="MobiDB-lite"/>
    </source>
</evidence>
<keyword evidence="2" id="KW-0966">Cell projection</keyword>
<keyword evidence="2" id="KW-0969">Cilium</keyword>
<keyword evidence="2" id="KW-0282">Flagellum</keyword>
<protein>
    <submittedName>
        <fullName evidence="2">Flagellar basal body-associated FliL family protein</fullName>
    </submittedName>
</protein>
<dbReference type="AlphaFoldDB" id="A0A858SYA6"/>
<dbReference type="RefSeq" id="WP_169642195.1">
    <property type="nucleotide sequence ID" value="NZ_CP048788.1"/>
</dbReference>